<reference evidence="3 4" key="1">
    <citation type="journal article" date="1994" name="Int. J. Syst. Bacteriol.">
        <title>Phylogenetic positions of novel aerobic, bacteriochlorophyll a-containing bacteria and description of Roseococcus thiosulfatophilus gen. nov., sp. nov., Erythromicrobium ramosum gen. nov., sp. nov., and Erythrobacter litoralis sp. nov.</title>
        <authorList>
            <person name="Yurkov V."/>
            <person name="Stackebrandt E."/>
            <person name="Holmes A."/>
            <person name="Fuerst J.A."/>
            <person name="Hugenholtz P."/>
            <person name="Golecki J."/>
            <person name="Gad'on N."/>
            <person name="Gorlenko V.M."/>
            <person name="Kompantseva E.I."/>
            <person name="Drews G."/>
        </authorList>
    </citation>
    <scope>NUCLEOTIDE SEQUENCE [LARGE SCALE GENOMIC DNA]</scope>
    <source>
        <strain evidence="3 4">KR-99</strain>
    </source>
</reference>
<dbReference type="AlphaFoldDB" id="A0A7V8RCK9"/>
<feature type="signal peptide" evidence="2">
    <location>
        <begin position="1"/>
        <end position="22"/>
    </location>
</feature>
<gene>
    <name evidence="3" type="ORF">FG486_06470</name>
</gene>
<protein>
    <recommendedName>
        <fullName evidence="5">TonB C-terminal domain-containing protein</fullName>
    </recommendedName>
</protein>
<evidence type="ECO:0000313" key="3">
    <source>
        <dbReference type="EMBL" id="MBA1373977.1"/>
    </source>
</evidence>
<sequence>MAYRLFAATALAWLSTAGLAQAPVPLNPTPQVPGPLKRDEIVVIGARLADLKADVARCEAGGCGVREDVIATVRYAEAEFREGNYHDARKALGRAVSRTKQQADSDPFAVAELHTARATVAWHFGDQREALRATGAQTRLLDRHAPESPNALMARLRLIQAQYQLDGPSVNIRELDNLSQRAEAANQPLIAMRADLGRAAMLYRVNQRQEAMALLAKIEASDLPNAVALRTAAQILAMRLDASSGDPAAIEALIAKLSEEQKRHGPMLVWAPPRPTPYGPGNAPPIERDAPSSGSSSEVFPIYWVDVGFSIGADGHVESAEILRGSELTGWAKPIVKAIAQRRYTPAVEPDDLAGRYRVERYTLTADFVVPGRSLIRRRAGLKRFEQIDLTVAPPQPASAPTVPS</sequence>
<name>A0A7V8RCK9_9SPHN</name>
<proteinExistence type="predicted"/>
<keyword evidence="2" id="KW-0732">Signal</keyword>
<keyword evidence="4" id="KW-1185">Reference proteome</keyword>
<evidence type="ECO:0000256" key="2">
    <source>
        <dbReference type="SAM" id="SignalP"/>
    </source>
</evidence>
<accession>A0A7V8RCK9</accession>
<comment type="caution">
    <text evidence="3">The sequence shown here is derived from an EMBL/GenBank/DDBJ whole genome shotgun (WGS) entry which is preliminary data.</text>
</comment>
<dbReference type="InterPro" id="IPR011990">
    <property type="entry name" value="TPR-like_helical_dom_sf"/>
</dbReference>
<evidence type="ECO:0008006" key="5">
    <source>
        <dbReference type="Google" id="ProtNLM"/>
    </source>
</evidence>
<feature type="chain" id="PRO_5031321800" description="TonB C-terminal domain-containing protein" evidence="2">
    <location>
        <begin position="23"/>
        <end position="405"/>
    </location>
</feature>
<dbReference type="RefSeq" id="WP_181266977.1">
    <property type="nucleotide sequence ID" value="NZ_BAAAGB010000001.1"/>
</dbReference>
<feature type="region of interest" description="Disordered" evidence="1">
    <location>
        <begin position="267"/>
        <end position="293"/>
    </location>
</feature>
<evidence type="ECO:0000256" key="1">
    <source>
        <dbReference type="SAM" id="MobiDB-lite"/>
    </source>
</evidence>
<organism evidence="3 4">
    <name type="scientific">Sphingomonas ursincola</name>
    <dbReference type="NCBI Taxonomy" id="56361"/>
    <lineage>
        <taxon>Bacteria</taxon>
        <taxon>Pseudomonadati</taxon>
        <taxon>Pseudomonadota</taxon>
        <taxon>Alphaproteobacteria</taxon>
        <taxon>Sphingomonadales</taxon>
        <taxon>Sphingomonadaceae</taxon>
        <taxon>Sphingomonas</taxon>
    </lineage>
</organism>
<evidence type="ECO:0000313" key="4">
    <source>
        <dbReference type="Proteomes" id="UP000589292"/>
    </source>
</evidence>
<dbReference type="Proteomes" id="UP000589292">
    <property type="component" value="Unassembled WGS sequence"/>
</dbReference>
<dbReference type="EMBL" id="VDES01000002">
    <property type="protein sequence ID" value="MBA1373977.1"/>
    <property type="molecule type" value="Genomic_DNA"/>
</dbReference>
<dbReference type="SUPFAM" id="SSF48452">
    <property type="entry name" value="TPR-like"/>
    <property type="match status" value="1"/>
</dbReference>
<dbReference type="SUPFAM" id="SSF74653">
    <property type="entry name" value="TolA/TonB C-terminal domain"/>
    <property type="match status" value="1"/>
</dbReference>